<accession>A0A1I0CRV0</accession>
<feature type="domain" description="Cell wall hydrolase SleB" evidence="4">
    <location>
        <begin position="195"/>
        <end position="292"/>
    </location>
</feature>
<keyword evidence="3" id="KW-0472">Membrane</keyword>
<dbReference type="Pfam" id="PF07486">
    <property type="entry name" value="Hydrolase_2"/>
    <property type="match status" value="1"/>
</dbReference>
<dbReference type="GO" id="GO:0016787">
    <property type="term" value="F:hydrolase activity"/>
    <property type="evidence" value="ECO:0007669"/>
    <property type="project" value="InterPro"/>
</dbReference>
<gene>
    <name evidence="5" type="ORF">SAMN05216313_103107</name>
</gene>
<evidence type="ECO:0000313" key="5">
    <source>
        <dbReference type="EMBL" id="SET21792.1"/>
    </source>
</evidence>
<dbReference type="InterPro" id="IPR042047">
    <property type="entry name" value="SleB_dom1"/>
</dbReference>
<dbReference type="InterPro" id="IPR011105">
    <property type="entry name" value="Cell_wall_hydrolase_SleB"/>
</dbReference>
<protein>
    <submittedName>
        <fullName evidence="5">N-acetylmuramoyl-L-alanine amidase</fullName>
    </submittedName>
</protein>
<feature type="compositionally biased region" description="Acidic residues" evidence="2">
    <location>
        <begin position="65"/>
        <end position="78"/>
    </location>
</feature>
<evidence type="ECO:0000256" key="1">
    <source>
        <dbReference type="SAM" id="Coils"/>
    </source>
</evidence>
<name>A0A1I0CRV0_9FIRM</name>
<feature type="region of interest" description="Disordered" evidence="2">
    <location>
        <begin position="65"/>
        <end position="84"/>
    </location>
</feature>
<keyword evidence="3" id="KW-1133">Transmembrane helix</keyword>
<keyword evidence="6" id="KW-1185">Reference proteome</keyword>
<evidence type="ECO:0000256" key="2">
    <source>
        <dbReference type="SAM" id="MobiDB-lite"/>
    </source>
</evidence>
<feature type="coiled-coil region" evidence="1">
    <location>
        <begin position="113"/>
        <end position="171"/>
    </location>
</feature>
<organism evidence="5 6">
    <name type="scientific">Enterocloster lavalensis</name>
    <dbReference type="NCBI Taxonomy" id="460384"/>
    <lineage>
        <taxon>Bacteria</taxon>
        <taxon>Bacillati</taxon>
        <taxon>Bacillota</taxon>
        <taxon>Clostridia</taxon>
        <taxon>Lachnospirales</taxon>
        <taxon>Lachnospiraceae</taxon>
        <taxon>Enterocloster</taxon>
    </lineage>
</organism>
<evidence type="ECO:0000256" key="3">
    <source>
        <dbReference type="SAM" id="Phobius"/>
    </source>
</evidence>
<dbReference type="RefSeq" id="WP_007713223.1">
    <property type="nucleotide sequence ID" value="NZ_CABJCG010000001.1"/>
</dbReference>
<feature type="transmembrane region" description="Helical" evidence="3">
    <location>
        <begin position="29"/>
        <end position="50"/>
    </location>
</feature>
<keyword evidence="1" id="KW-0175">Coiled coil</keyword>
<evidence type="ECO:0000259" key="4">
    <source>
        <dbReference type="Pfam" id="PF07486"/>
    </source>
</evidence>
<keyword evidence="3" id="KW-0812">Transmembrane</keyword>
<evidence type="ECO:0000313" key="6">
    <source>
        <dbReference type="Proteomes" id="UP000198508"/>
    </source>
</evidence>
<sequence length="294" mass="32391">MLILRSFFESVFLFVKSLAVKVTKQMYRSSSVIVTGVMVVAVISFSANGFGGSGKNAMAAPVIEENGDSEAEAEEEPADQGITGSTEAKIQIGLTDAGSVGQQLVGDLLVQSVRQKQEEERAAQAEIEALKKQILKQQQEERARREAEEAKKKAEAAKREAEEKRRAARRIKYTEEDYQVLLRIVQAEAGICDARGKILVADVIINRVLSDEFPDSVTEVVYAPSQFQPVSNGSINSVKVTAETIECVNRALDGEDYSQGALFFMNRKGSGSAASWFDRHLDYLFAHDGHEFFK</sequence>
<reference evidence="6" key="1">
    <citation type="submission" date="2016-10" db="EMBL/GenBank/DDBJ databases">
        <authorList>
            <person name="Varghese N."/>
            <person name="Submissions S."/>
        </authorList>
    </citation>
    <scope>NUCLEOTIDE SEQUENCE [LARGE SCALE GENOMIC DNA]</scope>
    <source>
        <strain evidence="6">NLAE-zl-G277</strain>
    </source>
</reference>
<dbReference type="GeneID" id="93279741"/>
<dbReference type="STRING" id="460384.SAMN05216313_103107"/>
<dbReference type="EMBL" id="FOIM01000003">
    <property type="protein sequence ID" value="SET21792.1"/>
    <property type="molecule type" value="Genomic_DNA"/>
</dbReference>
<proteinExistence type="predicted"/>
<dbReference type="AlphaFoldDB" id="A0A1I0CRV0"/>
<dbReference type="Gene3D" id="1.10.10.2520">
    <property type="entry name" value="Cell wall hydrolase SleB, domain 1"/>
    <property type="match status" value="1"/>
</dbReference>
<dbReference type="Proteomes" id="UP000198508">
    <property type="component" value="Unassembled WGS sequence"/>
</dbReference>